<reference evidence="2" key="1">
    <citation type="submission" date="2023-06" db="EMBL/GenBank/DDBJ databases">
        <title>Reference genome for the Northern bat (Eptesicus nilssonii), a most northern bat species.</title>
        <authorList>
            <person name="Laine V.N."/>
            <person name="Pulliainen A.T."/>
            <person name="Lilley T.M."/>
        </authorList>
    </citation>
    <scope>NUCLEOTIDE SEQUENCE</scope>
    <source>
        <strain evidence="2">BLF_Eptnil</strain>
        <tissue evidence="2">Kidney</tissue>
    </source>
</reference>
<feature type="region of interest" description="Disordered" evidence="1">
    <location>
        <begin position="34"/>
        <end position="58"/>
    </location>
</feature>
<name>A0AA40LSE4_CNENI</name>
<dbReference type="EMBL" id="JAULJE010000006">
    <property type="protein sequence ID" value="KAK1342223.1"/>
    <property type="molecule type" value="Genomic_DNA"/>
</dbReference>
<organism evidence="2 3">
    <name type="scientific">Cnephaeus nilssonii</name>
    <name type="common">Northern bat</name>
    <name type="synonym">Eptesicus nilssonii</name>
    <dbReference type="NCBI Taxonomy" id="3371016"/>
    <lineage>
        <taxon>Eukaryota</taxon>
        <taxon>Metazoa</taxon>
        <taxon>Chordata</taxon>
        <taxon>Craniata</taxon>
        <taxon>Vertebrata</taxon>
        <taxon>Euteleostomi</taxon>
        <taxon>Mammalia</taxon>
        <taxon>Eutheria</taxon>
        <taxon>Laurasiatheria</taxon>
        <taxon>Chiroptera</taxon>
        <taxon>Yangochiroptera</taxon>
        <taxon>Vespertilionidae</taxon>
        <taxon>Cnephaeus</taxon>
    </lineage>
</organism>
<sequence>MAPPASSGPTVLRPPTQKATHCWSSWRTLTLTLDRDPDGRLEKSTVPGPAIPTHRGPAQSFLEWQPGHTLAIPAGVAVGTRHGRPSKAHTH</sequence>
<dbReference type="Proteomes" id="UP001177744">
    <property type="component" value="Unassembled WGS sequence"/>
</dbReference>
<accession>A0AA40LSE4</accession>
<protein>
    <submittedName>
        <fullName evidence="2">Uncharacterized protein</fullName>
    </submittedName>
</protein>
<proteinExistence type="predicted"/>
<evidence type="ECO:0000313" key="2">
    <source>
        <dbReference type="EMBL" id="KAK1342223.1"/>
    </source>
</evidence>
<feature type="compositionally biased region" description="Basic and acidic residues" evidence="1">
    <location>
        <begin position="34"/>
        <end position="43"/>
    </location>
</feature>
<gene>
    <name evidence="2" type="ORF">QTO34_016982</name>
</gene>
<comment type="caution">
    <text evidence="2">The sequence shown here is derived from an EMBL/GenBank/DDBJ whole genome shotgun (WGS) entry which is preliminary data.</text>
</comment>
<keyword evidence="3" id="KW-1185">Reference proteome</keyword>
<evidence type="ECO:0000313" key="3">
    <source>
        <dbReference type="Proteomes" id="UP001177744"/>
    </source>
</evidence>
<evidence type="ECO:0000256" key="1">
    <source>
        <dbReference type="SAM" id="MobiDB-lite"/>
    </source>
</evidence>
<dbReference type="AlphaFoldDB" id="A0AA40LSE4"/>